<sequence>MIRKVSLFLAAALLASTFGNAGAQQVSALDRHLSRLDLGISGAGIFNKTVSGPVLRPDAPDCAPTLPCFLTQQPSNTVGALVNIRYIVKPLVGFEFNFGYARYTENFSYPQPPIAVQTGANEYTLGYIVTPAHHIFGFQPFVSAGLGTTEFKPTLHGGESLTSQAQARATYYYSAGIQQEYFSSHFGLRASFRQLFYLAPDFGQNYYTIKQHTITSEPTVGFYMRF</sequence>
<dbReference type="RefSeq" id="WP_184256223.1">
    <property type="nucleotide sequence ID" value="NZ_JACHIO010000010.1"/>
</dbReference>
<dbReference type="EMBL" id="JACHIO010000010">
    <property type="protein sequence ID" value="MBB5064373.1"/>
    <property type="molecule type" value="Genomic_DNA"/>
</dbReference>
<feature type="chain" id="PRO_5030820674" description="Outer membrane protein beta-barrel domain-containing protein" evidence="1">
    <location>
        <begin position="24"/>
        <end position="226"/>
    </location>
</feature>
<reference evidence="2 3" key="1">
    <citation type="submission" date="2020-08" db="EMBL/GenBank/DDBJ databases">
        <title>Genomic Encyclopedia of Type Strains, Phase IV (KMG-V): Genome sequencing to study the core and pangenomes of soil and plant-associated prokaryotes.</title>
        <authorList>
            <person name="Whitman W."/>
        </authorList>
    </citation>
    <scope>NUCLEOTIDE SEQUENCE [LARGE SCALE GENOMIC DNA]</scope>
    <source>
        <strain evidence="2 3">X5P3</strain>
    </source>
</reference>
<name>A0A7W7ZQS2_9BACT</name>
<evidence type="ECO:0000313" key="2">
    <source>
        <dbReference type="EMBL" id="MBB5064373.1"/>
    </source>
</evidence>
<evidence type="ECO:0000313" key="3">
    <source>
        <dbReference type="Proteomes" id="UP000584867"/>
    </source>
</evidence>
<accession>A0A7W7ZQS2</accession>
<evidence type="ECO:0008006" key="4">
    <source>
        <dbReference type="Google" id="ProtNLM"/>
    </source>
</evidence>
<comment type="caution">
    <text evidence="2">The sequence shown here is derived from an EMBL/GenBank/DDBJ whole genome shotgun (WGS) entry which is preliminary data.</text>
</comment>
<protein>
    <recommendedName>
        <fullName evidence="4">Outer membrane protein beta-barrel domain-containing protein</fullName>
    </recommendedName>
</protein>
<keyword evidence="1" id="KW-0732">Signal</keyword>
<evidence type="ECO:0000256" key="1">
    <source>
        <dbReference type="SAM" id="SignalP"/>
    </source>
</evidence>
<dbReference type="Proteomes" id="UP000584867">
    <property type="component" value="Unassembled WGS sequence"/>
</dbReference>
<proteinExistence type="predicted"/>
<feature type="signal peptide" evidence="1">
    <location>
        <begin position="1"/>
        <end position="23"/>
    </location>
</feature>
<dbReference type="InterPro" id="IPR011250">
    <property type="entry name" value="OMP/PagP_B-barrel"/>
</dbReference>
<gene>
    <name evidence="2" type="ORF">HDF15_002727</name>
</gene>
<organism evidence="2 3">
    <name type="scientific">Granulicella mallensis</name>
    <dbReference type="NCBI Taxonomy" id="940614"/>
    <lineage>
        <taxon>Bacteria</taxon>
        <taxon>Pseudomonadati</taxon>
        <taxon>Acidobacteriota</taxon>
        <taxon>Terriglobia</taxon>
        <taxon>Terriglobales</taxon>
        <taxon>Acidobacteriaceae</taxon>
        <taxon>Granulicella</taxon>
    </lineage>
</organism>
<dbReference type="Gene3D" id="2.40.160.20">
    <property type="match status" value="1"/>
</dbReference>
<dbReference type="SUPFAM" id="SSF56925">
    <property type="entry name" value="OMPA-like"/>
    <property type="match status" value="1"/>
</dbReference>
<dbReference type="AlphaFoldDB" id="A0A7W7ZQS2"/>